<sequence>MEIVGRIAVTDEADLQNVKALQANLHLYQMNKEAKPAGIPTATGDNDMIFGTSSKHTSMKAIMPNVTNP</sequence>
<accession>A0A380NY82</accession>
<dbReference type="Proteomes" id="UP000254621">
    <property type="component" value="Unassembled WGS sequence"/>
</dbReference>
<proteinExistence type="predicted"/>
<organism evidence="1 2">
    <name type="scientific">Weissella viridescens</name>
    <name type="common">Lactobacillus viridescens</name>
    <dbReference type="NCBI Taxonomy" id="1629"/>
    <lineage>
        <taxon>Bacteria</taxon>
        <taxon>Bacillati</taxon>
        <taxon>Bacillota</taxon>
        <taxon>Bacilli</taxon>
        <taxon>Lactobacillales</taxon>
        <taxon>Lactobacillaceae</taxon>
        <taxon>Weissella</taxon>
    </lineage>
</organism>
<dbReference type="EMBL" id="UHIV01000001">
    <property type="protein sequence ID" value="SUP52897.1"/>
    <property type="molecule type" value="Genomic_DNA"/>
</dbReference>
<reference evidence="1 2" key="1">
    <citation type="submission" date="2018-06" db="EMBL/GenBank/DDBJ databases">
        <authorList>
            <consortium name="Pathogen Informatics"/>
            <person name="Doyle S."/>
        </authorList>
    </citation>
    <scope>NUCLEOTIDE SEQUENCE [LARGE SCALE GENOMIC DNA]</scope>
    <source>
        <strain evidence="1 2">NCTC13645</strain>
    </source>
</reference>
<gene>
    <name evidence="1" type="ORF">NCTC13645_00800</name>
</gene>
<protein>
    <submittedName>
        <fullName evidence="1">Uncharacterized protein</fullName>
    </submittedName>
</protein>
<name>A0A380NY82_WEIVI</name>
<evidence type="ECO:0000313" key="1">
    <source>
        <dbReference type="EMBL" id="SUP52897.1"/>
    </source>
</evidence>
<evidence type="ECO:0000313" key="2">
    <source>
        <dbReference type="Proteomes" id="UP000254621"/>
    </source>
</evidence>
<dbReference type="AlphaFoldDB" id="A0A380NY82"/>